<dbReference type="eggNOG" id="COG0586">
    <property type="taxonomic scope" value="Bacteria"/>
</dbReference>
<accession>A0A011UPW0</accession>
<protein>
    <recommendedName>
        <fullName evidence="7">VTT domain-containing protein</fullName>
    </recommendedName>
</protein>
<evidence type="ECO:0000256" key="2">
    <source>
        <dbReference type="ARBA" id="ARBA00022475"/>
    </source>
</evidence>
<dbReference type="RefSeq" id="WP_051520558.1">
    <property type="nucleotide sequence ID" value="NZ_KK073887.1"/>
</dbReference>
<feature type="transmembrane region" description="Helical" evidence="6">
    <location>
        <begin position="145"/>
        <end position="162"/>
    </location>
</feature>
<dbReference type="PANTHER" id="PTHR42709:SF6">
    <property type="entry name" value="UNDECAPRENYL PHOSPHATE TRANSPORTER A"/>
    <property type="match status" value="1"/>
</dbReference>
<dbReference type="Proteomes" id="UP000019849">
    <property type="component" value="Unassembled WGS sequence"/>
</dbReference>
<dbReference type="Pfam" id="PF09335">
    <property type="entry name" value="VTT_dom"/>
    <property type="match status" value="1"/>
</dbReference>
<dbReference type="STRING" id="69279.BG36_04815"/>
<feature type="transmembrane region" description="Helical" evidence="6">
    <location>
        <begin position="7"/>
        <end position="30"/>
    </location>
</feature>
<dbReference type="InterPro" id="IPR032816">
    <property type="entry name" value="VTT_dom"/>
</dbReference>
<gene>
    <name evidence="8" type="ORF">BG36_04815</name>
</gene>
<dbReference type="EMBL" id="JENY01000014">
    <property type="protein sequence ID" value="EXL07903.1"/>
    <property type="molecule type" value="Genomic_DNA"/>
</dbReference>
<evidence type="ECO:0000256" key="1">
    <source>
        <dbReference type="ARBA" id="ARBA00004651"/>
    </source>
</evidence>
<sequence length="199" mass="20833">MSEIAFGLVSAYGVVIILIATYLSCLAVPVPTSFVMLAGGAFAASGDLALVSVVLAALAGAVMGDQSGFHIGRFGGVALATRLESKPQRAAVFGRARRFVDRWGVVGVFFSTWLISPLGPYVNLLAGATGMGWFKFTFWDTLGEAIWVAIYVGLGYGFASHIGQLAELLSNSVAFLTAGAITVLISLLLVRRLARSPNG</sequence>
<dbReference type="PANTHER" id="PTHR42709">
    <property type="entry name" value="ALKALINE PHOSPHATASE LIKE PROTEIN"/>
    <property type="match status" value="1"/>
</dbReference>
<dbReference type="GO" id="GO:0005886">
    <property type="term" value="C:plasma membrane"/>
    <property type="evidence" value="ECO:0007669"/>
    <property type="project" value="UniProtKB-SubCell"/>
</dbReference>
<feature type="domain" description="VTT" evidence="7">
    <location>
        <begin position="30"/>
        <end position="156"/>
    </location>
</feature>
<evidence type="ECO:0000256" key="5">
    <source>
        <dbReference type="ARBA" id="ARBA00023136"/>
    </source>
</evidence>
<evidence type="ECO:0000256" key="6">
    <source>
        <dbReference type="SAM" id="Phobius"/>
    </source>
</evidence>
<reference evidence="8 9" key="1">
    <citation type="submission" date="2014-02" db="EMBL/GenBank/DDBJ databases">
        <title>Aquamicrobium defluvii Genome sequencing.</title>
        <authorList>
            <person name="Wang X."/>
        </authorList>
    </citation>
    <scope>NUCLEOTIDE SEQUENCE [LARGE SCALE GENOMIC DNA]</scope>
    <source>
        <strain evidence="8 9">W13Z1</strain>
    </source>
</reference>
<keyword evidence="3 6" id="KW-0812">Transmembrane</keyword>
<feature type="transmembrane region" description="Helical" evidence="6">
    <location>
        <begin position="99"/>
        <end position="115"/>
    </location>
</feature>
<keyword evidence="5 6" id="KW-0472">Membrane</keyword>
<name>A0A011UPW0_9HYPH</name>
<feature type="transmembrane region" description="Helical" evidence="6">
    <location>
        <begin position="168"/>
        <end position="190"/>
    </location>
</feature>
<dbReference type="AlphaFoldDB" id="A0A011UPW0"/>
<comment type="subcellular location">
    <subcellularLocation>
        <location evidence="1">Cell membrane</location>
        <topology evidence="1">Multi-pass membrane protein</topology>
    </subcellularLocation>
</comment>
<evidence type="ECO:0000256" key="4">
    <source>
        <dbReference type="ARBA" id="ARBA00022989"/>
    </source>
</evidence>
<proteinExistence type="predicted"/>
<evidence type="ECO:0000313" key="8">
    <source>
        <dbReference type="EMBL" id="EXL07903.1"/>
    </source>
</evidence>
<feature type="transmembrane region" description="Helical" evidence="6">
    <location>
        <begin position="36"/>
        <end position="63"/>
    </location>
</feature>
<organism evidence="8 9">
    <name type="scientific">Aquamicrobium defluvii</name>
    <dbReference type="NCBI Taxonomy" id="69279"/>
    <lineage>
        <taxon>Bacteria</taxon>
        <taxon>Pseudomonadati</taxon>
        <taxon>Pseudomonadota</taxon>
        <taxon>Alphaproteobacteria</taxon>
        <taxon>Hyphomicrobiales</taxon>
        <taxon>Phyllobacteriaceae</taxon>
        <taxon>Aquamicrobium</taxon>
    </lineage>
</organism>
<keyword evidence="4 6" id="KW-1133">Transmembrane helix</keyword>
<comment type="caution">
    <text evidence="8">The sequence shown here is derived from an EMBL/GenBank/DDBJ whole genome shotgun (WGS) entry which is preliminary data.</text>
</comment>
<evidence type="ECO:0000259" key="7">
    <source>
        <dbReference type="Pfam" id="PF09335"/>
    </source>
</evidence>
<evidence type="ECO:0000313" key="9">
    <source>
        <dbReference type="Proteomes" id="UP000019849"/>
    </source>
</evidence>
<dbReference type="HOGENOM" id="CLU_044208_1_0_5"/>
<evidence type="ECO:0000256" key="3">
    <source>
        <dbReference type="ARBA" id="ARBA00022692"/>
    </source>
</evidence>
<dbReference type="PATRIC" id="fig|69279.3.peg.2351"/>
<keyword evidence="2" id="KW-1003">Cell membrane</keyword>
<dbReference type="InterPro" id="IPR051311">
    <property type="entry name" value="DedA_domain"/>
</dbReference>